<feature type="compositionally biased region" description="Acidic residues" evidence="1">
    <location>
        <begin position="44"/>
        <end position="55"/>
    </location>
</feature>
<dbReference type="EMBL" id="FQYP01000009">
    <property type="protein sequence ID" value="SHJ44773.1"/>
    <property type="molecule type" value="Genomic_DNA"/>
</dbReference>
<evidence type="ECO:0000256" key="1">
    <source>
        <dbReference type="SAM" id="MobiDB-lite"/>
    </source>
</evidence>
<dbReference type="Proteomes" id="UP000184432">
    <property type="component" value="Unassembled WGS sequence"/>
</dbReference>
<dbReference type="PROSITE" id="PS51257">
    <property type="entry name" value="PROKAR_LIPOPROTEIN"/>
    <property type="match status" value="1"/>
</dbReference>
<reference evidence="3" key="1">
    <citation type="submission" date="2016-11" db="EMBL/GenBank/DDBJ databases">
        <authorList>
            <person name="Varghese N."/>
            <person name="Submissions S."/>
        </authorList>
    </citation>
    <scope>NUCLEOTIDE SEQUENCE [LARGE SCALE GENOMIC DNA]</scope>
    <source>
        <strain evidence="3">DSM 22623</strain>
    </source>
</reference>
<keyword evidence="3" id="KW-1185">Reference proteome</keyword>
<sequence>MKKTLLLLFFIGLSISSCETSNTNEEIGLEILDPYSTGQGEVGDPSDDDDEEGGA</sequence>
<dbReference type="RefSeq" id="WP_170864631.1">
    <property type="nucleotide sequence ID" value="NZ_FQYP01000009.1"/>
</dbReference>
<protein>
    <submittedName>
        <fullName evidence="2">Skin active peptide family signal and propeptide</fullName>
    </submittedName>
</protein>
<gene>
    <name evidence="2" type="ORF">SAMN04488508_1097</name>
</gene>
<organism evidence="2 3">
    <name type="scientific">Aquimarina spongiae</name>
    <dbReference type="NCBI Taxonomy" id="570521"/>
    <lineage>
        <taxon>Bacteria</taxon>
        <taxon>Pseudomonadati</taxon>
        <taxon>Bacteroidota</taxon>
        <taxon>Flavobacteriia</taxon>
        <taxon>Flavobacteriales</taxon>
        <taxon>Flavobacteriaceae</taxon>
        <taxon>Aquimarina</taxon>
    </lineage>
</organism>
<dbReference type="AlphaFoldDB" id="A0A1M6JDL9"/>
<proteinExistence type="predicted"/>
<feature type="region of interest" description="Disordered" evidence="1">
    <location>
        <begin position="31"/>
        <end position="55"/>
    </location>
</feature>
<evidence type="ECO:0000313" key="3">
    <source>
        <dbReference type="Proteomes" id="UP000184432"/>
    </source>
</evidence>
<accession>A0A1M6JDL9</accession>
<evidence type="ECO:0000313" key="2">
    <source>
        <dbReference type="EMBL" id="SHJ44773.1"/>
    </source>
</evidence>
<name>A0A1M6JDL9_9FLAO</name>